<dbReference type="SMART" id="SM00220">
    <property type="entry name" value="S_TKc"/>
    <property type="match status" value="1"/>
</dbReference>
<feature type="compositionally biased region" description="Polar residues" evidence="4">
    <location>
        <begin position="70"/>
        <end position="96"/>
    </location>
</feature>
<protein>
    <submittedName>
        <fullName evidence="6">Kinase-like domain-containing protein</fullName>
    </submittedName>
</protein>
<dbReference type="OrthoDB" id="68483at2759"/>
<evidence type="ECO:0000256" key="3">
    <source>
        <dbReference type="PROSITE-ProRule" id="PRU10141"/>
    </source>
</evidence>
<feature type="binding site" evidence="3">
    <location>
        <position position="201"/>
    </location>
    <ligand>
        <name>ATP</name>
        <dbReference type="ChEBI" id="CHEBI:30616"/>
    </ligand>
</feature>
<dbReference type="PROSITE" id="PS50011">
    <property type="entry name" value="PROTEIN_KINASE_DOM"/>
    <property type="match status" value="1"/>
</dbReference>
<comment type="caution">
    <text evidence="6">The sequence shown here is derived from an EMBL/GenBank/DDBJ whole genome shotgun (WGS) entry which is preliminary data.</text>
</comment>
<sequence length="640" mass="69754">MSQKPQTSRAARPSLLQPPATIISPPSPTDPKTNHSAVFESPLRPSDSPGDESAVEYDSPEDDLEEKHTQPQSSSDHLAPTSNSISDTQLTTSPQWEPSLLHPESPRLSGPPQASSSSGVTPVSPRSPSPSSPHYRPKPLGHRRVSSTHRVRETTDGSQSNTDSGERMVNQYRIGKRLGKGAYASVELAVDVGTGVEYAVKEFSKSRMHYQALQARQRQAARRRGRRSEISGHAPGDDGIGNMNAILPRKPAAADDPLGLIRREIAVMKKLDHPNIVHLYEAISMPNADALFLVLEYMPGGVLMEVQVGPASAKASPPFDLEQTREYFRQLCLGLEYLHANEVIHRDIKPENVLLSADRSTVKLCDFGVSEMFVGHGDDRIQKSGGSPAFSSPESFASHTADVHGKAVDIWALGVTLYCMLTGRLPFNVENPIELFEVVREKSPEINAEWDGDLKDLLNGMLEKEPTKRMEMTVIREHPWTTARGELPMITVDDNLHHLGKHVEEPTQEELGKAIGTLRSIFTVVRAVQKMRRLQLHTKSMSTQAPSSPGSTNLSLTSGSMDSYASNPPGTDLTSNESDEEGDNRAGCASPESMGSPSTERQMSGPSSKLDPIKTDSQSGMSQNCEPSDVALFESPTDGK</sequence>
<dbReference type="Gene3D" id="3.30.200.20">
    <property type="entry name" value="Phosphorylase Kinase, domain 1"/>
    <property type="match status" value="1"/>
</dbReference>
<feature type="compositionally biased region" description="Acidic residues" evidence="4">
    <location>
        <begin position="49"/>
        <end position="64"/>
    </location>
</feature>
<dbReference type="Pfam" id="PF00069">
    <property type="entry name" value="Pkinase"/>
    <property type="match status" value="1"/>
</dbReference>
<proteinExistence type="predicted"/>
<dbReference type="PANTHER" id="PTHR24346">
    <property type="entry name" value="MAP/MICROTUBULE AFFINITY-REGULATING KINASE"/>
    <property type="match status" value="1"/>
</dbReference>
<evidence type="ECO:0000313" key="6">
    <source>
        <dbReference type="EMBL" id="ORY27668.1"/>
    </source>
</evidence>
<reference evidence="6 7" key="1">
    <citation type="submission" date="2016-07" db="EMBL/GenBank/DDBJ databases">
        <title>Pervasive Adenine N6-methylation of Active Genes in Fungi.</title>
        <authorList>
            <consortium name="DOE Joint Genome Institute"/>
            <person name="Mondo S.J."/>
            <person name="Dannebaum R.O."/>
            <person name="Kuo R.C."/>
            <person name="Labutti K."/>
            <person name="Haridas S."/>
            <person name="Kuo A."/>
            <person name="Salamov A."/>
            <person name="Ahrendt S.R."/>
            <person name="Lipzen A."/>
            <person name="Sullivan W."/>
            <person name="Andreopoulos W.B."/>
            <person name="Clum A."/>
            <person name="Lindquist E."/>
            <person name="Daum C."/>
            <person name="Ramamoorthy G.K."/>
            <person name="Gryganskyi A."/>
            <person name="Culley D."/>
            <person name="Magnuson J.K."/>
            <person name="James T.Y."/>
            <person name="O'Malley M.A."/>
            <person name="Stajich J.E."/>
            <person name="Spatafora J.W."/>
            <person name="Visel A."/>
            <person name="Grigoriev I.V."/>
        </authorList>
    </citation>
    <scope>NUCLEOTIDE SEQUENCE [LARGE SCALE GENOMIC DNA]</scope>
    <source>
        <strain evidence="6 7">68-887.2</strain>
    </source>
</reference>
<dbReference type="InParanoid" id="A0A1Y2AYL8"/>
<dbReference type="InterPro" id="IPR011009">
    <property type="entry name" value="Kinase-like_dom_sf"/>
</dbReference>
<evidence type="ECO:0000256" key="4">
    <source>
        <dbReference type="SAM" id="MobiDB-lite"/>
    </source>
</evidence>
<evidence type="ECO:0000259" key="5">
    <source>
        <dbReference type="PROSITE" id="PS50011"/>
    </source>
</evidence>
<dbReference type="InterPro" id="IPR008271">
    <property type="entry name" value="Ser/Thr_kinase_AS"/>
</dbReference>
<dbReference type="PROSITE" id="PS00108">
    <property type="entry name" value="PROTEIN_KINASE_ST"/>
    <property type="match status" value="1"/>
</dbReference>
<feature type="region of interest" description="Disordered" evidence="4">
    <location>
        <begin position="538"/>
        <end position="640"/>
    </location>
</feature>
<feature type="region of interest" description="Disordered" evidence="4">
    <location>
        <begin position="1"/>
        <end position="169"/>
    </location>
</feature>
<dbReference type="Proteomes" id="UP000193986">
    <property type="component" value="Unassembled WGS sequence"/>
</dbReference>
<evidence type="ECO:0000256" key="2">
    <source>
        <dbReference type="ARBA" id="ARBA00022840"/>
    </source>
</evidence>
<dbReference type="GO" id="GO:0005524">
    <property type="term" value="F:ATP binding"/>
    <property type="evidence" value="ECO:0007669"/>
    <property type="project" value="UniProtKB-UniRule"/>
</dbReference>
<feature type="domain" description="Protein kinase" evidence="5">
    <location>
        <begin position="172"/>
        <end position="481"/>
    </location>
</feature>
<feature type="compositionally biased region" description="Low complexity" evidence="4">
    <location>
        <begin position="115"/>
        <end position="124"/>
    </location>
</feature>
<dbReference type="InterPro" id="IPR000719">
    <property type="entry name" value="Prot_kinase_dom"/>
</dbReference>
<organism evidence="6 7">
    <name type="scientific">Naematelia encephala</name>
    <dbReference type="NCBI Taxonomy" id="71784"/>
    <lineage>
        <taxon>Eukaryota</taxon>
        <taxon>Fungi</taxon>
        <taxon>Dikarya</taxon>
        <taxon>Basidiomycota</taxon>
        <taxon>Agaricomycotina</taxon>
        <taxon>Tremellomycetes</taxon>
        <taxon>Tremellales</taxon>
        <taxon>Naemateliaceae</taxon>
        <taxon>Naematelia</taxon>
    </lineage>
</organism>
<dbReference type="STRING" id="71784.A0A1Y2AYL8"/>
<name>A0A1Y2AYL8_9TREE</name>
<dbReference type="FunCoup" id="A0A1Y2AYL8">
    <property type="interactions" value="77"/>
</dbReference>
<keyword evidence="6" id="KW-0808">Transferase</keyword>
<dbReference type="PANTHER" id="PTHR24346:SF77">
    <property type="entry name" value="SERINE THREONINE PROTEIN KINASE"/>
    <property type="match status" value="1"/>
</dbReference>
<keyword evidence="7" id="KW-1185">Reference proteome</keyword>
<dbReference type="Gene3D" id="1.10.510.10">
    <property type="entry name" value="Transferase(Phosphotransferase) domain 1"/>
    <property type="match status" value="1"/>
</dbReference>
<keyword evidence="2 3" id="KW-0067">ATP-binding</keyword>
<dbReference type="FunFam" id="1.10.510.10:FF:001104">
    <property type="entry name" value="Unplaced genomic scaffold supercont1.234, whole genome shotgun sequence"/>
    <property type="match status" value="1"/>
</dbReference>
<feature type="compositionally biased region" description="Polar residues" evidence="4">
    <location>
        <begin position="538"/>
        <end position="576"/>
    </location>
</feature>
<dbReference type="InterPro" id="IPR017441">
    <property type="entry name" value="Protein_kinase_ATP_BS"/>
</dbReference>
<dbReference type="AlphaFoldDB" id="A0A1Y2AYL8"/>
<keyword evidence="6" id="KW-0418">Kinase</keyword>
<feature type="compositionally biased region" description="Basic residues" evidence="4">
    <location>
        <begin position="135"/>
        <end position="149"/>
    </location>
</feature>
<feature type="compositionally biased region" description="Polar residues" evidence="4">
    <location>
        <begin position="593"/>
        <end position="607"/>
    </location>
</feature>
<feature type="region of interest" description="Disordered" evidence="4">
    <location>
        <begin position="217"/>
        <end position="244"/>
    </location>
</feature>
<dbReference type="GO" id="GO:0005737">
    <property type="term" value="C:cytoplasm"/>
    <property type="evidence" value="ECO:0007669"/>
    <property type="project" value="TreeGrafter"/>
</dbReference>
<dbReference type="GO" id="GO:0004674">
    <property type="term" value="F:protein serine/threonine kinase activity"/>
    <property type="evidence" value="ECO:0007669"/>
    <property type="project" value="TreeGrafter"/>
</dbReference>
<dbReference type="CDD" id="cd14008">
    <property type="entry name" value="STKc_LKB1_CaMKK"/>
    <property type="match status" value="1"/>
</dbReference>
<gene>
    <name evidence="6" type="ORF">BCR39DRAFT_537835</name>
</gene>
<dbReference type="EMBL" id="MCFC01000037">
    <property type="protein sequence ID" value="ORY27668.1"/>
    <property type="molecule type" value="Genomic_DNA"/>
</dbReference>
<evidence type="ECO:0000256" key="1">
    <source>
        <dbReference type="ARBA" id="ARBA00022741"/>
    </source>
</evidence>
<accession>A0A1Y2AYL8</accession>
<evidence type="ECO:0000313" key="7">
    <source>
        <dbReference type="Proteomes" id="UP000193986"/>
    </source>
</evidence>
<dbReference type="PROSITE" id="PS00107">
    <property type="entry name" value="PROTEIN_KINASE_ATP"/>
    <property type="match status" value="1"/>
</dbReference>
<dbReference type="GO" id="GO:0035556">
    <property type="term" value="P:intracellular signal transduction"/>
    <property type="evidence" value="ECO:0007669"/>
    <property type="project" value="TreeGrafter"/>
</dbReference>
<keyword evidence="1 3" id="KW-0547">Nucleotide-binding</keyword>
<feature type="compositionally biased region" description="Polar residues" evidence="4">
    <location>
        <begin position="615"/>
        <end position="626"/>
    </location>
</feature>
<dbReference type="SUPFAM" id="SSF56112">
    <property type="entry name" value="Protein kinase-like (PK-like)"/>
    <property type="match status" value="1"/>
</dbReference>